<sequence>MTIESPAVLGHLSSWLTSPELCAIRAASRNLHAAIPRHTWELTASNISNAEAMGRLAKVFPHVWCLRLQDAILEEMPTMQAIVPWLNRGWKLRELIFTRVTCISGFYVHLLAEELKKVTIRQCYQVQQPAIVAPNLEVLVIEHCPVSKFHAGTSLPQLKKLALSSRSLSALRARHLIKNTLPRSPALEVLSLAGCLQLEQVLVDPGDLPALRKLDLSSCAKLTRVHVSSKLLETLDLSRNDELQFVLLDLERAVDLDLSFLKNLTHLYIRSPSLRRLNLRGCDQLRRNATSVHCPNLQFVVLQGTSLEVDDLNTSEVNDEVLALPASAEQQR</sequence>
<dbReference type="AlphaFoldDB" id="G4YRN4"/>
<dbReference type="SUPFAM" id="SSF52047">
    <property type="entry name" value="RNI-like"/>
    <property type="match status" value="1"/>
</dbReference>
<evidence type="ECO:0000313" key="2">
    <source>
        <dbReference type="Proteomes" id="UP000002640"/>
    </source>
</evidence>
<dbReference type="STRING" id="1094619.G4YRN4"/>
<dbReference type="EMBL" id="JH159152">
    <property type="protein sequence ID" value="EGZ24075.1"/>
    <property type="molecule type" value="Genomic_DNA"/>
</dbReference>
<organism evidence="1 2">
    <name type="scientific">Phytophthora sojae (strain P6497)</name>
    <name type="common">Soybean stem and root rot agent</name>
    <name type="synonym">Phytophthora megasperma f. sp. glycines</name>
    <dbReference type="NCBI Taxonomy" id="1094619"/>
    <lineage>
        <taxon>Eukaryota</taxon>
        <taxon>Sar</taxon>
        <taxon>Stramenopiles</taxon>
        <taxon>Oomycota</taxon>
        <taxon>Peronosporomycetes</taxon>
        <taxon>Peronosporales</taxon>
        <taxon>Peronosporaceae</taxon>
        <taxon>Phytophthora</taxon>
    </lineage>
</organism>
<name>G4YRN4_PHYSP</name>
<reference evidence="1 2" key="1">
    <citation type="journal article" date="2006" name="Science">
        <title>Phytophthora genome sequences uncover evolutionary origins and mechanisms of pathogenesis.</title>
        <authorList>
            <person name="Tyler B.M."/>
            <person name="Tripathy S."/>
            <person name="Zhang X."/>
            <person name="Dehal P."/>
            <person name="Jiang R.H."/>
            <person name="Aerts A."/>
            <person name="Arredondo F.D."/>
            <person name="Baxter L."/>
            <person name="Bensasson D."/>
            <person name="Beynon J.L."/>
            <person name="Chapman J."/>
            <person name="Damasceno C.M."/>
            <person name="Dorrance A.E."/>
            <person name="Dou D."/>
            <person name="Dickerman A.W."/>
            <person name="Dubchak I.L."/>
            <person name="Garbelotto M."/>
            <person name="Gijzen M."/>
            <person name="Gordon S.G."/>
            <person name="Govers F."/>
            <person name="Grunwald N.J."/>
            <person name="Huang W."/>
            <person name="Ivors K.L."/>
            <person name="Jones R.W."/>
            <person name="Kamoun S."/>
            <person name="Krampis K."/>
            <person name="Lamour K.H."/>
            <person name="Lee M.K."/>
            <person name="McDonald W.H."/>
            <person name="Medina M."/>
            <person name="Meijer H.J."/>
            <person name="Nordberg E.K."/>
            <person name="Maclean D.J."/>
            <person name="Ospina-Giraldo M.D."/>
            <person name="Morris P.F."/>
            <person name="Phuntumart V."/>
            <person name="Putnam N.H."/>
            <person name="Rash S."/>
            <person name="Rose J.K."/>
            <person name="Sakihama Y."/>
            <person name="Salamov A.A."/>
            <person name="Savidor A."/>
            <person name="Scheuring C.F."/>
            <person name="Smith B.M."/>
            <person name="Sobral B.W."/>
            <person name="Terry A."/>
            <person name="Torto-Alalibo T.A."/>
            <person name="Win J."/>
            <person name="Xu Z."/>
            <person name="Zhang H."/>
            <person name="Grigoriev I.V."/>
            <person name="Rokhsar D.S."/>
            <person name="Boore J.L."/>
        </authorList>
    </citation>
    <scope>NUCLEOTIDE SEQUENCE [LARGE SCALE GENOMIC DNA]</scope>
    <source>
        <strain evidence="1 2">P6497</strain>
    </source>
</reference>
<protein>
    <recommendedName>
        <fullName evidence="3">F-box domain-containing protein</fullName>
    </recommendedName>
</protein>
<keyword evidence="2" id="KW-1185">Reference proteome</keyword>
<dbReference type="InterPro" id="IPR032675">
    <property type="entry name" value="LRR_dom_sf"/>
</dbReference>
<accession>G4YRN4</accession>
<dbReference type="PANTHER" id="PTHR46433">
    <property type="entry name" value="ANK_REP_REGION DOMAIN-CONTAINING PROTEIN-RELATED"/>
    <property type="match status" value="1"/>
</dbReference>
<dbReference type="Proteomes" id="UP000002640">
    <property type="component" value="Unassembled WGS sequence"/>
</dbReference>
<dbReference type="GeneID" id="20656048"/>
<dbReference type="OMA" id="CDQLMRN"/>
<evidence type="ECO:0008006" key="3">
    <source>
        <dbReference type="Google" id="ProtNLM"/>
    </source>
</evidence>
<dbReference type="KEGG" id="psoj:PHYSODRAFT_486588"/>
<proteinExistence type="predicted"/>
<dbReference type="PANTHER" id="PTHR46433:SF3">
    <property type="entry name" value="RAB GTPASE DOMAIN-CONTAINING PROTEIN"/>
    <property type="match status" value="1"/>
</dbReference>
<gene>
    <name evidence="1" type="ORF">PHYSODRAFT_486588</name>
</gene>
<evidence type="ECO:0000313" key="1">
    <source>
        <dbReference type="EMBL" id="EGZ24075.1"/>
    </source>
</evidence>
<dbReference type="SMR" id="G4YRN4"/>
<dbReference type="RefSeq" id="XP_009519363.1">
    <property type="nucleotide sequence ID" value="XM_009521068.1"/>
</dbReference>
<dbReference type="InParanoid" id="G4YRN4"/>
<dbReference type="Gene3D" id="3.80.10.10">
    <property type="entry name" value="Ribonuclease Inhibitor"/>
    <property type="match status" value="1"/>
</dbReference>